<evidence type="ECO:0000256" key="4">
    <source>
        <dbReference type="SAM" id="MobiDB-lite"/>
    </source>
</evidence>
<dbReference type="GO" id="GO:0019288">
    <property type="term" value="P:isopentenyl diphosphate biosynthetic process, methylerythritol 4-phosphate pathway"/>
    <property type="evidence" value="ECO:0007669"/>
    <property type="project" value="UniProtKB-UniRule"/>
</dbReference>
<dbReference type="InterPro" id="IPR029044">
    <property type="entry name" value="Nucleotide-diphossugar_trans"/>
</dbReference>
<dbReference type="AlphaFoldDB" id="A0A5B9W171"/>
<feature type="site" description="Positions MEP for the nucleophilic attack" evidence="3">
    <location>
        <position position="156"/>
    </location>
</feature>
<keyword evidence="2 3" id="KW-0548">Nucleotidyltransferase</keyword>
<evidence type="ECO:0000256" key="1">
    <source>
        <dbReference type="ARBA" id="ARBA00022679"/>
    </source>
</evidence>
<dbReference type="OrthoDB" id="9806837at2"/>
<name>A0A5B9W171_9BACT</name>
<dbReference type="InterPro" id="IPR034683">
    <property type="entry name" value="IspD/TarI"/>
</dbReference>
<dbReference type="PANTHER" id="PTHR32125">
    <property type="entry name" value="2-C-METHYL-D-ERYTHRITOL 4-PHOSPHATE CYTIDYLYLTRANSFERASE, CHLOROPLASTIC"/>
    <property type="match status" value="1"/>
</dbReference>
<dbReference type="EMBL" id="CP042997">
    <property type="protein sequence ID" value="QEH34019.1"/>
    <property type="molecule type" value="Genomic_DNA"/>
</dbReference>
<accession>A0A5B9W171</accession>
<organism evidence="5 6">
    <name type="scientific">Aquisphaera giovannonii</name>
    <dbReference type="NCBI Taxonomy" id="406548"/>
    <lineage>
        <taxon>Bacteria</taxon>
        <taxon>Pseudomonadati</taxon>
        <taxon>Planctomycetota</taxon>
        <taxon>Planctomycetia</taxon>
        <taxon>Isosphaerales</taxon>
        <taxon>Isosphaeraceae</taxon>
        <taxon>Aquisphaera</taxon>
    </lineage>
</organism>
<dbReference type="UniPathway" id="UPA00056">
    <property type="reaction ID" value="UER00093"/>
</dbReference>
<gene>
    <name evidence="3 5" type="primary">ispD</name>
    <name evidence="5" type="ORF">OJF2_25520</name>
</gene>
<evidence type="ECO:0000313" key="5">
    <source>
        <dbReference type="EMBL" id="QEH34019.1"/>
    </source>
</evidence>
<dbReference type="RefSeq" id="WP_148594003.1">
    <property type="nucleotide sequence ID" value="NZ_CP042997.1"/>
</dbReference>
<dbReference type="CDD" id="cd02516">
    <property type="entry name" value="CDP-ME_synthetase"/>
    <property type="match status" value="1"/>
</dbReference>
<dbReference type="NCBIfam" id="TIGR00453">
    <property type="entry name" value="ispD"/>
    <property type="match status" value="1"/>
</dbReference>
<feature type="site" description="Transition state stabilizer" evidence="3">
    <location>
        <position position="24"/>
    </location>
</feature>
<proteinExistence type="inferred from homology"/>
<sequence>MGRLAVILPAAGRSTRFGDPSQKKVYAELDGRAVWLRALDPFLTHGEVEQIIVAISPEDREMFDRRYRDKAAFLNLDVIEGGEERADTVARALGRIPPACDLVAIHDAARPCLTGELAAAVIAAGREHGAALLAIPVRDTIKRDGGDGLTTETVPRDGLYLAQTPQVFRRDWLEAAYARRDVGGPAATDDAQLVEAIGHRCVLVPGSAYNIKITAQEDLKLAAALLEIQSGRDRGRDPSPHPFEDEPPAWAELPKIDPNRLFGP</sequence>
<protein>
    <recommendedName>
        <fullName evidence="3">2-C-methyl-D-erythritol 4-phosphate cytidylyltransferase</fullName>
        <ecNumber evidence="3">2.7.7.60</ecNumber>
    </recommendedName>
    <alternativeName>
        <fullName evidence="3">4-diphosphocytidyl-2C-methyl-D-erythritol synthase</fullName>
    </alternativeName>
    <alternativeName>
        <fullName evidence="3">MEP cytidylyltransferase</fullName>
        <shortName evidence="3">MCT</shortName>
    </alternativeName>
</protein>
<dbReference type="HAMAP" id="MF_00108">
    <property type="entry name" value="IspD"/>
    <property type="match status" value="1"/>
</dbReference>
<dbReference type="SUPFAM" id="SSF53448">
    <property type="entry name" value="Nucleotide-diphospho-sugar transferases"/>
    <property type="match status" value="1"/>
</dbReference>
<comment type="pathway">
    <text evidence="3">Isoprenoid biosynthesis; isopentenyl diphosphate biosynthesis via DXP pathway; isopentenyl diphosphate from 1-deoxy-D-xylulose 5-phosphate: step 2/6.</text>
</comment>
<dbReference type="GO" id="GO:0050518">
    <property type="term" value="F:2-C-methyl-D-erythritol 4-phosphate cytidylyltransferase activity"/>
    <property type="evidence" value="ECO:0007669"/>
    <property type="project" value="UniProtKB-UniRule"/>
</dbReference>
<evidence type="ECO:0000256" key="3">
    <source>
        <dbReference type="HAMAP-Rule" id="MF_00108"/>
    </source>
</evidence>
<dbReference type="Gene3D" id="3.90.550.10">
    <property type="entry name" value="Spore Coat Polysaccharide Biosynthesis Protein SpsA, Chain A"/>
    <property type="match status" value="1"/>
</dbReference>
<dbReference type="PANTHER" id="PTHR32125:SF4">
    <property type="entry name" value="2-C-METHYL-D-ERYTHRITOL 4-PHOSPHATE CYTIDYLYLTRANSFERASE, CHLOROPLASTIC"/>
    <property type="match status" value="1"/>
</dbReference>
<dbReference type="KEGG" id="agv:OJF2_25520"/>
<evidence type="ECO:0000313" key="6">
    <source>
        <dbReference type="Proteomes" id="UP000324233"/>
    </source>
</evidence>
<dbReference type="EC" id="2.7.7.60" evidence="3"/>
<dbReference type="InterPro" id="IPR001228">
    <property type="entry name" value="IspD"/>
</dbReference>
<keyword evidence="6" id="KW-1185">Reference proteome</keyword>
<keyword evidence="1 3" id="KW-0808">Transferase</keyword>
<comment type="similarity">
    <text evidence="3">Belongs to the IspD/TarI cytidylyltransferase family. IspD subfamily.</text>
</comment>
<feature type="site" description="Transition state stabilizer" evidence="3">
    <location>
        <position position="16"/>
    </location>
</feature>
<dbReference type="InterPro" id="IPR050088">
    <property type="entry name" value="IspD/TarI_cytidylyltransf_bact"/>
</dbReference>
<comment type="catalytic activity">
    <reaction evidence="3">
        <text>2-C-methyl-D-erythritol 4-phosphate + CTP + H(+) = 4-CDP-2-C-methyl-D-erythritol + diphosphate</text>
        <dbReference type="Rhea" id="RHEA:13429"/>
        <dbReference type="ChEBI" id="CHEBI:15378"/>
        <dbReference type="ChEBI" id="CHEBI:33019"/>
        <dbReference type="ChEBI" id="CHEBI:37563"/>
        <dbReference type="ChEBI" id="CHEBI:57823"/>
        <dbReference type="ChEBI" id="CHEBI:58262"/>
        <dbReference type="EC" id="2.7.7.60"/>
    </reaction>
</comment>
<feature type="compositionally biased region" description="Basic and acidic residues" evidence="4">
    <location>
        <begin position="231"/>
        <end position="244"/>
    </location>
</feature>
<feature type="site" description="Positions MEP for the nucleophilic attack" evidence="3">
    <location>
        <position position="212"/>
    </location>
</feature>
<comment type="function">
    <text evidence="3">Catalyzes the formation of 4-diphosphocytidyl-2-C-methyl-D-erythritol from CTP and 2-C-methyl-D-erythritol 4-phosphate (MEP).</text>
</comment>
<dbReference type="Proteomes" id="UP000324233">
    <property type="component" value="Chromosome"/>
</dbReference>
<reference evidence="5 6" key="1">
    <citation type="submission" date="2019-08" db="EMBL/GenBank/DDBJ databases">
        <title>Deep-cultivation of Planctomycetes and their phenomic and genomic characterization uncovers novel biology.</title>
        <authorList>
            <person name="Wiegand S."/>
            <person name="Jogler M."/>
            <person name="Boedeker C."/>
            <person name="Pinto D."/>
            <person name="Vollmers J."/>
            <person name="Rivas-Marin E."/>
            <person name="Kohn T."/>
            <person name="Peeters S.H."/>
            <person name="Heuer A."/>
            <person name="Rast P."/>
            <person name="Oberbeckmann S."/>
            <person name="Bunk B."/>
            <person name="Jeske O."/>
            <person name="Meyerdierks A."/>
            <person name="Storesund J.E."/>
            <person name="Kallscheuer N."/>
            <person name="Luecker S."/>
            <person name="Lage O.M."/>
            <person name="Pohl T."/>
            <person name="Merkel B.J."/>
            <person name="Hornburger P."/>
            <person name="Mueller R.-W."/>
            <person name="Bruemmer F."/>
            <person name="Labrenz M."/>
            <person name="Spormann A.M."/>
            <person name="Op den Camp H."/>
            <person name="Overmann J."/>
            <person name="Amann R."/>
            <person name="Jetten M.S.M."/>
            <person name="Mascher T."/>
            <person name="Medema M.H."/>
            <person name="Devos D.P."/>
            <person name="Kaster A.-K."/>
            <person name="Ovreas L."/>
            <person name="Rohde M."/>
            <person name="Galperin M.Y."/>
            <person name="Jogler C."/>
        </authorList>
    </citation>
    <scope>NUCLEOTIDE SEQUENCE [LARGE SCALE GENOMIC DNA]</scope>
    <source>
        <strain evidence="5 6">OJF2</strain>
    </source>
</reference>
<evidence type="ECO:0000256" key="2">
    <source>
        <dbReference type="ARBA" id="ARBA00022695"/>
    </source>
</evidence>
<dbReference type="FunFam" id="3.90.550.10:FF:000003">
    <property type="entry name" value="2-C-methyl-D-erythritol 4-phosphate cytidylyltransferase"/>
    <property type="match status" value="1"/>
</dbReference>
<keyword evidence="3" id="KW-0414">Isoprene biosynthesis</keyword>
<feature type="region of interest" description="Disordered" evidence="4">
    <location>
        <begin position="231"/>
        <end position="264"/>
    </location>
</feature>
<dbReference type="Pfam" id="PF01128">
    <property type="entry name" value="IspD"/>
    <property type="match status" value="1"/>
</dbReference>